<proteinExistence type="predicted"/>
<sequence>MARKSNACDDCGATTGQLHNTSCKHHPNNIPPTRIHPTVMGICGAHGKQNCELCTTAPRYEDDPQFWDQVLGDD</sequence>
<accession>A0A1W2M200</accession>
<name>A0A1W2M200_9PSEU</name>
<dbReference type="RefSeq" id="WP_063276407.1">
    <property type="nucleotide sequence ID" value="NZ_LQMT02000006.1"/>
</dbReference>
<reference evidence="1 2" key="1">
    <citation type="submission" date="2016-12" db="EMBL/GenBank/DDBJ databases">
        <title>Amycolatopsis keratiniphila subsp. keratiniphila genome sequencing and assembly.</title>
        <authorList>
            <person name="Mayilraj S."/>
            <person name="Kaur N."/>
        </authorList>
    </citation>
    <scope>NUCLEOTIDE SEQUENCE [LARGE SCALE GENOMIC DNA]</scope>
    <source>
        <strain evidence="1 2">DSM 44409</strain>
    </source>
</reference>
<organism evidence="1 2">
    <name type="scientific">Amycolatopsis keratiniphila subsp. keratiniphila</name>
    <dbReference type="NCBI Taxonomy" id="227715"/>
    <lineage>
        <taxon>Bacteria</taxon>
        <taxon>Bacillati</taxon>
        <taxon>Actinomycetota</taxon>
        <taxon>Actinomycetes</taxon>
        <taxon>Pseudonocardiales</taxon>
        <taxon>Pseudonocardiaceae</taxon>
        <taxon>Amycolatopsis</taxon>
        <taxon>Amycolatopsis japonica group</taxon>
    </lineage>
</organism>
<comment type="caution">
    <text evidence="1">The sequence shown here is derived from an EMBL/GenBank/DDBJ whole genome shotgun (WGS) entry which is preliminary data.</text>
</comment>
<dbReference type="AlphaFoldDB" id="A0A1W2M200"/>
<protein>
    <submittedName>
        <fullName evidence="1">Uncharacterized protein</fullName>
    </submittedName>
</protein>
<dbReference type="EMBL" id="LQMT02000006">
    <property type="protein sequence ID" value="ONF73927.1"/>
    <property type="molecule type" value="Genomic_DNA"/>
</dbReference>
<evidence type="ECO:0000313" key="2">
    <source>
        <dbReference type="Proteomes" id="UP000076660"/>
    </source>
</evidence>
<dbReference type="Proteomes" id="UP000076660">
    <property type="component" value="Unassembled WGS sequence"/>
</dbReference>
<evidence type="ECO:0000313" key="1">
    <source>
        <dbReference type="EMBL" id="ONF73927.1"/>
    </source>
</evidence>
<gene>
    <name evidence="1" type="ORF">AVR91_0204140</name>
</gene>